<dbReference type="Proteomes" id="UP001301769">
    <property type="component" value="Unassembled WGS sequence"/>
</dbReference>
<evidence type="ECO:0000313" key="2">
    <source>
        <dbReference type="Proteomes" id="UP001301769"/>
    </source>
</evidence>
<comment type="caution">
    <text evidence="1">The sequence shown here is derived from an EMBL/GenBank/DDBJ whole genome shotgun (WGS) entry which is preliminary data.</text>
</comment>
<keyword evidence="2" id="KW-1185">Reference proteome</keyword>
<sequence>STHDTTASSFHFPSIHDFTKDLQCAVEASWKTRQDSSRSRYKAVRALLVSWEDDDLGVAAELRVLSQLLQDVYHYDVEQWKIPSVDSFKALDRHIRHATEDIWGAKSSLFILFYAGHARPSGGLGSFPRWVSRRIDGREVNPLSIQVYLEHAECDVLFLYDCCHSIHRGGGDSSSGGVKEALAAGGFETIAAEAGVHSFTYLLTLQLGRAAADSQALSISDLHGCLLAELGNHTRRLVMDNCGKLIIDDNKRPRFESPMRRTPVHYFLSLKHESIIIAPMQEASPPKPPTMPPPGLPNPLPVTSSLEAEAGFIEITREQFPQVIVSVRLQSSDVSDQEGWLDWLLKAPHDAKHIKVEGWFGSFSTLILLNIPLQVWHMMPDNPAVSFVGFVTTENLASELLPNKPGLNIDQWQRNISVQYPPSVFADSAVELDGRPVISQVRHEFAKTPIDPFKLGTPLSLRERPPPLKDERGQYDMRLSCPFRKRNAVRFNVRDHQSCAIQAFPDISQLKTFTKRVYLYLPALGARLIWWIRLDLKITSLFPTRCCVSRRNYRPQKIPRTE</sequence>
<reference evidence="1" key="2">
    <citation type="submission" date="2023-05" db="EMBL/GenBank/DDBJ databases">
        <authorList>
            <consortium name="Lawrence Berkeley National Laboratory"/>
            <person name="Steindorff A."/>
            <person name="Hensen N."/>
            <person name="Bonometti L."/>
            <person name="Westerberg I."/>
            <person name="Brannstrom I.O."/>
            <person name="Guillou S."/>
            <person name="Cros-Aarteil S."/>
            <person name="Calhoun S."/>
            <person name="Haridas S."/>
            <person name="Kuo A."/>
            <person name="Mondo S."/>
            <person name="Pangilinan J."/>
            <person name="Riley R."/>
            <person name="Labutti K."/>
            <person name="Andreopoulos B."/>
            <person name="Lipzen A."/>
            <person name="Chen C."/>
            <person name="Yanf M."/>
            <person name="Daum C."/>
            <person name="Ng V."/>
            <person name="Clum A."/>
            <person name="Ohm R."/>
            <person name="Martin F."/>
            <person name="Silar P."/>
            <person name="Natvig D."/>
            <person name="Lalanne C."/>
            <person name="Gautier V."/>
            <person name="Ament-Velasquez S.L."/>
            <person name="Kruys A."/>
            <person name="Hutchinson M.I."/>
            <person name="Powell A.J."/>
            <person name="Barry K."/>
            <person name="Miller A.N."/>
            <person name="Grigoriev I.V."/>
            <person name="Debuchy R."/>
            <person name="Gladieux P."/>
            <person name="Thoren M.H."/>
            <person name="Johannesson H."/>
        </authorList>
    </citation>
    <scope>NUCLEOTIDE SEQUENCE</scope>
    <source>
        <strain evidence="1">PSN293</strain>
    </source>
</reference>
<protein>
    <recommendedName>
        <fullName evidence="3">Caspase domain-containing protein</fullName>
    </recommendedName>
</protein>
<proteinExistence type="predicted"/>
<evidence type="ECO:0008006" key="3">
    <source>
        <dbReference type="Google" id="ProtNLM"/>
    </source>
</evidence>
<accession>A0AAN6XZP6</accession>
<evidence type="ECO:0000313" key="1">
    <source>
        <dbReference type="EMBL" id="KAK4209563.1"/>
    </source>
</evidence>
<dbReference type="EMBL" id="MU858201">
    <property type="protein sequence ID" value="KAK4209563.1"/>
    <property type="molecule type" value="Genomic_DNA"/>
</dbReference>
<organism evidence="1 2">
    <name type="scientific">Rhypophila decipiens</name>
    <dbReference type="NCBI Taxonomy" id="261697"/>
    <lineage>
        <taxon>Eukaryota</taxon>
        <taxon>Fungi</taxon>
        <taxon>Dikarya</taxon>
        <taxon>Ascomycota</taxon>
        <taxon>Pezizomycotina</taxon>
        <taxon>Sordariomycetes</taxon>
        <taxon>Sordariomycetidae</taxon>
        <taxon>Sordariales</taxon>
        <taxon>Naviculisporaceae</taxon>
        <taxon>Rhypophila</taxon>
    </lineage>
</organism>
<dbReference type="AlphaFoldDB" id="A0AAN6XZP6"/>
<name>A0AAN6XZP6_9PEZI</name>
<feature type="non-terminal residue" evidence="1">
    <location>
        <position position="1"/>
    </location>
</feature>
<reference evidence="1" key="1">
    <citation type="journal article" date="2023" name="Mol. Phylogenet. Evol.">
        <title>Genome-scale phylogeny and comparative genomics of the fungal order Sordariales.</title>
        <authorList>
            <person name="Hensen N."/>
            <person name="Bonometti L."/>
            <person name="Westerberg I."/>
            <person name="Brannstrom I.O."/>
            <person name="Guillou S."/>
            <person name="Cros-Aarteil S."/>
            <person name="Calhoun S."/>
            <person name="Haridas S."/>
            <person name="Kuo A."/>
            <person name="Mondo S."/>
            <person name="Pangilinan J."/>
            <person name="Riley R."/>
            <person name="LaButti K."/>
            <person name="Andreopoulos B."/>
            <person name="Lipzen A."/>
            <person name="Chen C."/>
            <person name="Yan M."/>
            <person name="Daum C."/>
            <person name="Ng V."/>
            <person name="Clum A."/>
            <person name="Steindorff A."/>
            <person name="Ohm R.A."/>
            <person name="Martin F."/>
            <person name="Silar P."/>
            <person name="Natvig D.O."/>
            <person name="Lalanne C."/>
            <person name="Gautier V."/>
            <person name="Ament-Velasquez S.L."/>
            <person name="Kruys A."/>
            <person name="Hutchinson M.I."/>
            <person name="Powell A.J."/>
            <person name="Barry K."/>
            <person name="Miller A.N."/>
            <person name="Grigoriev I.V."/>
            <person name="Debuchy R."/>
            <person name="Gladieux P."/>
            <person name="Hiltunen Thoren M."/>
            <person name="Johannesson H."/>
        </authorList>
    </citation>
    <scope>NUCLEOTIDE SEQUENCE</scope>
    <source>
        <strain evidence="1">PSN293</strain>
    </source>
</reference>
<gene>
    <name evidence="1" type="ORF">QBC37DRAFT_450105</name>
</gene>